<feature type="compositionally biased region" description="Basic residues" evidence="1">
    <location>
        <begin position="75"/>
        <end position="86"/>
    </location>
</feature>
<proteinExistence type="predicted"/>
<accession>A0A9N9JQ76</accession>
<protein>
    <submittedName>
        <fullName evidence="2">17724_t:CDS:1</fullName>
    </submittedName>
</protein>
<dbReference type="EMBL" id="CAJVPZ010062454">
    <property type="protein sequence ID" value="CAG8792169.1"/>
    <property type="molecule type" value="Genomic_DNA"/>
</dbReference>
<comment type="caution">
    <text evidence="2">The sequence shown here is derived from an EMBL/GenBank/DDBJ whole genome shotgun (WGS) entry which is preliminary data.</text>
</comment>
<feature type="non-terminal residue" evidence="2">
    <location>
        <position position="86"/>
    </location>
</feature>
<evidence type="ECO:0000256" key="1">
    <source>
        <dbReference type="SAM" id="MobiDB-lite"/>
    </source>
</evidence>
<evidence type="ECO:0000313" key="3">
    <source>
        <dbReference type="Proteomes" id="UP000789396"/>
    </source>
</evidence>
<dbReference type="OrthoDB" id="2429904at2759"/>
<gene>
    <name evidence="2" type="ORF">RFULGI_LOCUS16849</name>
</gene>
<sequence>MRLRPEHYLMLDKTFEDQRDLVKKSVLPRITNALDKETFPVVDSIIYKMLHRRYQHQRDEFLNSQKSPTEVENNKRRKHKNSRRDS</sequence>
<dbReference type="Proteomes" id="UP000789396">
    <property type="component" value="Unassembled WGS sequence"/>
</dbReference>
<organism evidence="2 3">
    <name type="scientific">Racocetra fulgida</name>
    <dbReference type="NCBI Taxonomy" id="60492"/>
    <lineage>
        <taxon>Eukaryota</taxon>
        <taxon>Fungi</taxon>
        <taxon>Fungi incertae sedis</taxon>
        <taxon>Mucoromycota</taxon>
        <taxon>Glomeromycotina</taxon>
        <taxon>Glomeromycetes</taxon>
        <taxon>Diversisporales</taxon>
        <taxon>Gigasporaceae</taxon>
        <taxon>Racocetra</taxon>
    </lineage>
</organism>
<feature type="region of interest" description="Disordered" evidence="1">
    <location>
        <begin position="58"/>
        <end position="86"/>
    </location>
</feature>
<name>A0A9N9JQ76_9GLOM</name>
<keyword evidence="3" id="KW-1185">Reference proteome</keyword>
<evidence type="ECO:0000313" key="2">
    <source>
        <dbReference type="EMBL" id="CAG8792169.1"/>
    </source>
</evidence>
<feature type="compositionally biased region" description="Polar residues" evidence="1">
    <location>
        <begin position="62"/>
        <end position="71"/>
    </location>
</feature>
<reference evidence="2" key="1">
    <citation type="submission" date="2021-06" db="EMBL/GenBank/DDBJ databases">
        <authorList>
            <person name="Kallberg Y."/>
            <person name="Tangrot J."/>
            <person name="Rosling A."/>
        </authorList>
    </citation>
    <scope>NUCLEOTIDE SEQUENCE</scope>
    <source>
        <strain evidence="2">IN212</strain>
    </source>
</reference>
<dbReference type="AlphaFoldDB" id="A0A9N9JQ76"/>